<feature type="signal peptide" evidence="9">
    <location>
        <begin position="1"/>
        <end position="26"/>
    </location>
</feature>
<dbReference type="PROSITE" id="PS50146">
    <property type="entry name" value="DAGK"/>
    <property type="match status" value="1"/>
</dbReference>
<evidence type="ECO:0000313" key="12">
    <source>
        <dbReference type="Proteomes" id="UP000186817"/>
    </source>
</evidence>
<dbReference type="InterPro" id="IPR001206">
    <property type="entry name" value="Diacylglycerol_kinase_cat_dom"/>
</dbReference>
<dbReference type="OrthoDB" id="242257at2759"/>
<organism evidence="11 12">
    <name type="scientific">Symbiodinium microadriaticum</name>
    <name type="common">Dinoflagellate</name>
    <name type="synonym">Zooxanthella microadriatica</name>
    <dbReference type="NCBI Taxonomy" id="2951"/>
    <lineage>
        <taxon>Eukaryota</taxon>
        <taxon>Sar</taxon>
        <taxon>Alveolata</taxon>
        <taxon>Dinophyceae</taxon>
        <taxon>Suessiales</taxon>
        <taxon>Symbiodiniaceae</taxon>
        <taxon>Symbiodinium</taxon>
    </lineage>
</organism>
<evidence type="ECO:0000256" key="7">
    <source>
        <dbReference type="SAM" id="MobiDB-lite"/>
    </source>
</evidence>
<feature type="transmembrane region" description="Helical" evidence="8">
    <location>
        <begin position="693"/>
        <end position="715"/>
    </location>
</feature>
<dbReference type="GO" id="GO:0007200">
    <property type="term" value="P:phospholipase C-activating G protein-coupled receptor signaling pathway"/>
    <property type="evidence" value="ECO:0007669"/>
    <property type="project" value="InterPro"/>
</dbReference>
<comment type="similarity">
    <text evidence="1">Belongs to the eukaryotic diacylglycerol kinase family.</text>
</comment>
<keyword evidence="8" id="KW-0812">Transmembrane</keyword>
<evidence type="ECO:0000256" key="4">
    <source>
        <dbReference type="ARBA" id="ARBA00022741"/>
    </source>
</evidence>
<dbReference type="GO" id="GO:0005524">
    <property type="term" value="F:ATP binding"/>
    <property type="evidence" value="ECO:0007669"/>
    <property type="project" value="UniProtKB-KW"/>
</dbReference>
<name>A0A1Q9CAR3_SYMMI</name>
<evidence type="ECO:0000256" key="8">
    <source>
        <dbReference type="SAM" id="Phobius"/>
    </source>
</evidence>
<keyword evidence="3" id="KW-0808">Transferase</keyword>
<feature type="region of interest" description="Disordered" evidence="7">
    <location>
        <begin position="221"/>
        <end position="243"/>
    </location>
</feature>
<evidence type="ECO:0000259" key="10">
    <source>
        <dbReference type="PROSITE" id="PS50146"/>
    </source>
</evidence>
<keyword evidence="8" id="KW-1133">Transmembrane helix</keyword>
<dbReference type="Pfam" id="PF00609">
    <property type="entry name" value="DAGK_acc"/>
    <property type="match status" value="1"/>
</dbReference>
<dbReference type="EMBL" id="LSRX01001425">
    <property type="protein sequence ID" value="OLP80019.1"/>
    <property type="molecule type" value="Genomic_DNA"/>
</dbReference>
<dbReference type="PANTHER" id="PTHR11255:SF121">
    <property type="entry name" value="DIACYLGLYCEROL KINASE (ATP)"/>
    <property type="match status" value="1"/>
</dbReference>
<comment type="caution">
    <text evidence="11">The sequence shown here is derived from an EMBL/GenBank/DDBJ whole genome shotgun (WGS) entry which is preliminary data.</text>
</comment>
<evidence type="ECO:0000256" key="3">
    <source>
        <dbReference type="ARBA" id="ARBA00022679"/>
    </source>
</evidence>
<sequence>MFTFANFQQLFCVGLSLLIILREQDTQLPTELGAFARCPLSELEEAENLGVTWDWHLFQRRRSWHGYLLQRPTLRYHRRVPPTGVRVFLPEAKMRSFTGTGSWNAEMQEQLQEHDMSDVEAIHSFAEDKFAELTASEKQLCDNIRTRLWLHANMVCKVCGRKGHNVRGCALPGARLLLDAQAQLDKLNHAARSPQHGRKPPRLGTCSYGKRKLDARRAYSGLSGPHQTKVMREKDKLRRQKQAPLPVRKDTQLEAVRELQGLGFLRKLPKRCLKCRALLGQLQAGKKKQGQVMVRCKNEKCRKVMNVMHALADFAVLSLDPFESLDCNWPKKASEAVLPRASAEFARKIKDGRSDLPLYVYSCNLALHGTAASEHADFASVVLSGGSKFILQLMPELCPGSIAEGLNGSRVAQYGRHCVSAIVSGCPFGPNIGHAEADEIGAAIQNVQLRIRNGSYLPQAGARVECGFGTEAVQFLRLLALHGAAAVPRPPGSRDVLAVAAQHAFAASLLELPPAADLGDGLEPELHELLAEVARSFHWDLLYPAVAKRPSAASSEHTHNYDAPATRVKKIFEKVEYAAVAMCGFGTALVMIGTAIPRWRLDEHGTKPLENVWSFSGFESKSYGLMTVYAKSARSWDVIVRMTCEWQGLKGAQIGAIIQQGWHGDCEGSEQCGDGFTNHVYTRCIEYDRMQTVSMAVLFLSMLTIILAILGILMASFGSLKRLGGCAYGLLLFAGFVSIVSNVIWAVVTWVSFTNLGENAWYPYPSLAIGWFLHLYGGITLLVSSAVFGWLVMPLVHAFDAEKSKLQKRKNKLMMMSWWNRDQGQERDQFATHQHMPTSYPQNPPYAAYPADQGQGNFQAAGLAYGADQGNAAYQANMYGAPYEASHAQQLPEMAAPARYVCSFPVQIGSTSRVLGFLSQYMASAGSDDADAEHVFLFVNPLSGGQVGAELLEIPQPFSIPIPLTTRRARLHVFSLLEGIAGNKQGFQVMRDILSTCDMVRVFVGGGDGTVMWVVQEAELHRINPQRMRIGMVPLGTGNDFSRSLGWGGRNPDASALLKDDCEMLKMMLKDWLKAPTSLHDVWKVTLKVDAEDGTIYRKDAPVRKDGHDVKELETFMILYCGIAKDAELAYNVELNRTKSQFLNKLVYIWQGLMISLHFFCCVGQRVHRVLRGLYHGTSPQAPSVFEVGLRHKGPRLYSNPEMMILCLNIDSYAGGTARHLWSSSWRYGTSQPLCEDLLDTEQDPSDGQLEVLTLSRLLRESYKLQNPISLTIQHHQQIRVLSKADSPRMGCCGSSLLCHTSDSGTDSTTDMEEP</sequence>
<feature type="transmembrane region" description="Helical" evidence="8">
    <location>
        <begin position="727"/>
        <end position="753"/>
    </location>
</feature>
<dbReference type="PANTHER" id="PTHR11255">
    <property type="entry name" value="DIACYLGLYCEROL KINASE"/>
    <property type="match status" value="1"/>
</dbReference>
<keyword evidence="8" id="KW-0472">Membrane</keyword>
<dbReference type="GO" id="GO:0016020">
    <property type="term" value="C:membrane"/>
    <property type="evidence" value="ECO:0007669"/>
    <property type="project" value="TreeGrafter"/>
</dbReference>
<dbReference type="Pfam" id="PF00781">
    <property type="entry name" value="DAGK_cat"/>
    <property type="match status" value="1"/>
</dbReference>
<evidence type="ECO:0000256" key="1">
    <source>
        <dbReference type="ARBA" id="ARBA00009280"/>
    </source>
</evidence>
<evidence type="ECO:0000313" key="11">
    <source>
        <dbReference type="EMBL" id="OLP80019.1"/>
    </source>
</evidence>
<evidence type="ECO:0000256" key="5">
    <source>
        <dbReference type="ARBA" id="ARBA00022777"/>
    </source>
</evidence>
<dbReference type="EC" id="2.7.1.107" evidence="2"/>
<gene>
    <name evidence="11" type="primary">DGK2</name>
    <name evidence="11" type="ORF">AK812_SmicGene39620</name>
</gene>
<protein>
    <recommendedName>
        <fullName evidence="2">diacylglycerol kinase (ATP)</fullName>
        <ecNumber evidence="2">2.7.1.107</ecNumber>
    </recommendedName>
</protein>
<dbReference type="InterPro" id="IPR017438">
    <property type="entry name" value="ATP-NAD_kinase_N"/>
</dbReference>
<evidence type="ECO:0000256" key="2">
    <source>
        <dbReference type="ARBA" id="ARBA00012133"/>
    </source>
</evidence>
<feature type="domain" description="DAGKc" evidence="10">
    <location>
        <begin position="930"/>
        <end position="1089"/>
    </location>
</feature>
<dbReference type="Proteomes" id="UP000186817">
    <property type="component" value="Unassembled WGS sequence"/>
</dbReference>
<evidence type="ECO:0000256" key="9">
    <source>
        <dbReference type="SAM" id="SignalP"/>
    </source>
</evidence>
<accession>A0A1Q9CAR3</accession>
<dbReference type="InterPro" id="IPR037607">
    <property type="entry name" value="DGK"/>
</dbReference>
<dbReference type="Gene3D" id="3.40.50.10330">
    <property type="entry name" value="Probable inorganic polyphosphate/atp-NAD kinase, domain 1"/>
    <property type="match status" value="1"/>
</dbReference>
<dbReference type="SMART" id="SM00046">
    <property type="entry name" value="DAGKc"/>
    <property type="match status" value="1"/>
</dbReference>
<dbReference type="InterPro" id="IPR000756">
    <property type="entry name" value="Diacylglycerol_kin_accessory"/>
</dbReference>
<keyword evidence="12" id="KW-1185">Reference proteome</keyword>
<evidence type="ECO:0000256" key="6">
    <source>
        <dbReference type="ARBA" id="ARBA00022840"/>
    </source>
</evidence>
<feature type="chain" id="PRO_5012186822" description="diacylglycerol kinase (ATP)" evidence="9">
    <location>
        <begin position="27"/>
        <end position="1315"/>
    </location>
</feature>
<dbReference type="SUPFAM" id="SSF111331">
    <property type="entry name" value="NAD kinase/diacylglycerol kinase-like"/>
    <property type="match status" value="1"/>
</dbReference>
<keyword evidence="4" id="KW-0547">Nucleotide-binding</keyword>
<keyword evidence="6" id="KW-0067">ATP-binding</keyword>
<feature type="transmembrane region" description="Helical" evidence="8">
    <location>
        <begin position="773"/>
        <end position="799"/>
    </location>
</feature>
<keyword evidence="5 11" id="KW-0418">Kinase</keyword>
<proteinExistence type="inferred from homology"/>
<dbReference type="InterPro" id="IPR016064">
    <property type="entry name" value="NAD/diacylglycerol_kinase_sf"/>
</dbReference>
<dbReference type="GO" id="GO:0004143">
    <property type="term" value="F:ATP-dependent diacylglycerol kinase activity"/>
    <property type="evidence" value="ECO:0007669"/>
    <property type="project" value="UniProtKB-EC"/>
</dbReference>
<reference evidence="11 12" key="1">
    <citation type="submission" date="2016-02" db="EMBL/GenBank/DDBJ databases">
        <title>Genome analysis of coral dinoflagellate symbionts highlights evolutionary adaptations to a symbiotic lifestyle.</title>
        <authorList>
            <person name="Aranda M."/>
            <person name="Li Y."/>
            <person name="Liew Y.J."/>
            <person name="Baumgarten S."/>
            <person name="Simakov O."/>
            <person name="Wilson M."/>
            <person name="Piel J."/>
            <person name="Ashoor H."/>
            <person name="Bougouffa S."/>
            <person name="Bajic V.B."/>
            <person name="Ryu T."/>
            <person name="Ravasi T."/>
            <person name="Bayer T."/>
            <person name="Micklem G."/>
            <person name="Kim H."/>
            <person name="Bhak J."/>
            <person name="Lajeunesse T.C."/>
            <person name="Voolstra C.R."/>
        </authorList>
    </citation>
    <scope>NUCLEOTIDE SEQUENCE [LARGE SCALE GENOMIC DNA]</scope>
    <source>
        <strain evidence="11 12">CCMP2467</strain>
    </source>
</reference>
<keyword evidence="9" id="KW-0732">Signal</keyword>